<organism evidence="2 3">
    <name type="scientific">Streptomyces alkaliphilus</name>
    <dbReference type="NCBI Taxonomy" id="1472722"/>
    <lineage>
        <taxon>Bacteria</taxon>
        <taxon>Bacillati</taxon>
        <taxon>Actinomycetota</taxon>
        <taxon>Actinomycetes</taxon>
        <taxon>Kitasatosporales</taxon>
        <taxon>Streptomycetaceae</taxon>
        <taxon>Streptomyces</taxon>
    </lineage>
</organism>
<sequence length="184" mass="20427">MGEVDGSTDGNPGKNSDGNTEKRLVSLKEWAARVGYSHGYVVHVMPRTYPDFPAPRRPRRGMSAKGGGGGSALYDPAELEPFRPRRPDPVELSEEDLDREVTLGGFARLIGVDGRSVSQIKDDRPDTLPNTVDGQRWYPRALFRARDLLLMWNSRPGQGPDSDKRRPPLPWTVAEPEEGAHRSP</sequence>
<evidence type="ECO:0000256" key="1">
    <source>
        <dbReference type="SAM" id="MobiDB-lite"/>
    </source>
</evidence>
<reference evidence="3" key="1">
    <citation type="submission" date="2019-10" db="EMBL/GenBank/DDBJ databases">
        <title>Streptomyces sp. nov., a novel actinobacterium isolated from alkaline environment.</title>
        <authorList>
            <person name="Golinska P."/>
        </authorList>
    </citation>
    <scope>NUCLEOTIDE SEQUENCE [LARGE SCALE GENOMIC DNA]</scope>
    <source>
        <strain evidence="3">DSM 42118</strain>
    </source>
</reference>
<feature type="region of interest" description="Disordered" evidence="1">
    <location>
        <begin position="1"/>
        <end position="21"/>
    </location>
</feature>
<dbReference type="Proteomes" id="UP000538929">
    <property type="component" value="Unassembled WGS sequence"/>
</dbReference>
<gene>
    <name evidence="2" type="ORF">FNQ90_01540</name>
</gene>
<name>A0A7W3T9M9_9ACTN</name>
<keyword evidence="3" id="KW-1185">Reference proteome</keyword>
<protein>
    <submittedName>
        <fullName evidence="2">Uncharacterized protein</fullName>
    </submittedName>
</protein>
<feature type="region of interest" description="Disordered" evidence="1">
    <location>
        <begin position="50"/>
        <end position="97"/>
    </location>
</feature>
<dbReference type="RefSeq" id="WP_182604582.1">
    <property type="nucleotide sequence ID" value="NZ_VKHT01000020.1"/>
</dbReference>
<accession>A0A7W3T9M9</accession>
<evidence type="ECO:0000313" key="2">
    <source>
        <dbReference type="EMBL" id="MBB0242823.1"/>
    </source>
</evidence>
<feature type="compositionally biased region" description="Polar residues" evidence="1">
    <location>
        <begin position="8"/>
        <end position="18"/>
    </location>
</feature>
<feature type="compositionally biased region" description="Basic and acidic residues" evidence="1">
    <location>
        <begin position="80"/>
        <end position="89"/>
    </location>
</feature>
<comment type="caution">
    <text evidence="2">The sequence shown here is derived from an EMBL/GenBank/DDBJ whole genome shotgun (WGS) entry which is preliminary data.</text>
</comment>
<evidence type="ECO:0000313" key="3">
    <source>
        <dbReference type="Proteomes" id="UP000538929"/>
    </source>
</evidence>
<proteinExistence type="predicted"/>
<dbReference type="EMBL" id="VKHT01000020">
    <property type="protein sequence ID" value="MBB0242823.1"/>
    <property type="molecule type" value="Genomic_DNA"/>
</dbReference>
<dbReference type="AlphaFoldDB" id="A0A7W3T9M9"/>
<feature type="region of interest" description="Disordered" evidence="1">
    <location>
        <begin position="152"/>
        <end position="184"/>
    </location>
</feature>